<dbReference type="PANTHER" id="PTHR22748">
    <property type="entry name" value="AP ENDONUCLEASE"/>
    <property type="match status" value="1"/>
</dbReference>
<reference evidence="7" key="1">
    <citation type="journal article" date="2023" name="Nat. Commun.">
        <title>Diploid and tetraploid genomes of Acorus and the evolution of monocots.</title>
        <authorList>
            <person name="Ma L."/>
            <person name="Liu K.W."/>
            <person name="Li Z."/>
            <person name="Hsiao Y.Y."/>
            <person name="Qi Y."/>
            <person name="Fu T."/>
            <person name="Tang G.D."/>
            <person name="Zhang D."/>
            <person name="Sun W.H."/>
            <person name="Liu D.K."/>
            <person name="Li Y."/>
            <person name="Chen G.Z."/>
            <person name="Liu X.D."/>
            <person name="Liao X.Y."/>
            <person name="Jiang Y.T."/>
            <person name="Yu X."/>
            <person name="Hao Y."/>
            <person name="Huang J."/>
            <person name="Zhao X.W."/>
            <person name="Ke S."/>
            <person name="Chen Y.Y."/>
            <person name="Wu W.L."/>
            <person name="Hsu J.L."/>
            <person name="Lin Y.F."/>
            <person name="Huang M.D."/>
            <person name="Li C.Y."/>
            <person name="Huang L."/>
            <person name="Wang Z.W."/>
            <person name="Zhao X."/>
            <person name="Zhong W.Y."/>
            <person name="Peng D.H."/>
            <person name="Ahmad S."/>
            <person name="Lan S."/>
            <person name="Zhang J.S."/>
            <person name="Tsai W.C."/>
            <person name="Van de Peer Y."/>
            <person name="Liu Z.J."/>
        </authorList>
    </citation>
    <scope>NUCLEOTIDE SEQUENCE</scope>
    <source>
        <strain evidence="7">CP</strain>
    </source>
</reference>
<evidence type="ECO:0000256" key="1">
    <source>
        <dbReference type="ARBA" id="ARBA00007092"/>
    </source>
</evidence>
<comment type="similarity">
    <text evidence="1">Belongs to the DNA repair enzymes AP/ExoA family.</text>
</comment>
<dbReference type="GO" id="GO:0046872">
    <property type="term" value="F:metal ion binding"/>
    <property type="evidence" value="ECO:0007669"/>
    <property type="project" value="UniProtKB-KW"/>
</dbReference>
<proteinExistence type="inferred from homology"/>
<keyword evidence="2 5" id="KW-0479">Metal-binding</keyword>
<dbReference type="GO" id="GO:0006284">
    <property type="term" value="P:base-excision repair"/>
    <property type="evidence" value="ECO:0007669"/>
    <property type="project" value="TreeGrafter"/>
</dbReference>
<dbReference type="PANTHER" id="PTHR22748:SF19">
    <property type="entry name" value="ENDONUCLEASE_EXONUCLEASE_PHOSPHATASE DOMAIN-CONTAINING PROTEIN"/>
    <property type="match status" value="1"/>
</dbReference>
<keyword evidence="8" id="KW-1185">Reference proteome</keyword>
<dbReference type="AlphaFoldDB" id="A0AAV9E6L3"/>
<reference evidence="7" key="2">
    <citation type="submission" date="2023-06" db="EMBL/GenBank/DDBJ databases">
        <authorList>
            <person name="Ma L."/>
            <person name="Liu K.-W."/>
            <person name="Li Z."/>
            <person name="Hsiao Y.-Y."/>
            <person name="Qi Y."/>
            <person name="Fu T."/>
            <person name="Tang G."/>
            <person name="Zhang D."/>
            <person name="Sun W.-H."/>
            <person name="Liu D.-K."/>
            <person name="Li Y."/>
            <person name="Chen G.-Z."/>
            <person name="Liu X.-D."/>
            <person name="Liao X.-Y."/>
            <person name="Jiang Y.-T."/>
            <person name="Yu X."/>
            <person name="Hao Y."/>
            <person name="Huang J."/>
            <person name="Zhao X.-W."/>
            <person name="Ke S."/>
            <person name="Chen Y.-Y."/>
            <person name="Wu W.-L."/>
            <person name="Hsu J.-L."/>
            <person name="Lin Y.-F."/>
            <person name="Huang M.-D."/>
            <person name="Li C.-Y."/>
            <person name="Huang L."/>
            <person name="Wang Z.-W."/>
            <person name="Zhao X."/>
            <person name="Zhong W.-Y."/>
            <person name="Peng D.-H."/>
            <person name="Ahmad S."/>
            <person name="Lan S."/>
            <person name="Zhang J.-S."/>
            <person name="Tsai W.-C."/>
            <person name="Van De Peer Y."/>
            <person name="Liu Z.-J."/>
        </authorList>
    </citation>
    <scope>NUCLEOTIDE SEQUENCE</scope>
    <source>
        <strain evidence="7">CP</strain>
        <tissue evidence="7">Leaves</tissue>
    </source>
</reference>
<feature type="binding site" evidence="5">
    <location>
        <position position="37"/>
    </location>
    <ligand>
        <name>Mg(2+)</name>
        <dbReference type="ChEBI" id="CHEBI:18420"/>
        <label>1</label>
    </ligand>
</feature>
<dbReference type="GO" id="GO:0003906">
    <property type="term" value="F:DNA-(apurinic or apyrimidinic site) endonuclease activity"/>
    <property type="evidence" value="ECO:0007669"/>
    <property type="project" value="TreeGrafter"/>
</dbReference>
<evidence type="ECO:0000313" key="7">
    <source>
        <dbReference type="EMBL" id="KAK1308944.1"/>
    </source>
</evidence>
<evidence type="ECO:0000313" key="8">
    <source>
        <dbReference type="Proteomes" id="UP001180020"/>
    </source>
</evidence>
<keyword evidence="5" id="KW-0464">Manganese</keyword>
<keyword evidence="4 5" id="KW-0460">Magnesium</keyword>
<keyword evidence="3" id="KW-0378">Hydrolase</keyword>
<dbReference type="GO" id="GO:0008311">
    <property type="term" value="F:double-stranded DNA 3'-5' DNA exonuclease activity"/>
    <property type="evidence" value="ECO:0007669"/>
    <property type="project" value="TreeGrafter"/>
</dbReference>
<dbReference type="GO" id="GO:0008081">
    <property type="term" value="F:phosphoric diester hydrolase activity"/>
    <property type="evidence" value="ECO:0007669"/>
    <property type="project" value="TreeGrafter"/>
</dbReference>
<dbReference type="GO" id="GO:0005634">
    <property type="term" value="C:nucleus"/>
    <property type="evidence" value="ECO:0007669"/>
    <property type="project" value="TreeGrafter"/>
</dbReference>
<dbReference type="Proteomes" id="UP001180020">
    <property type="component" value="Unassembled WGS sequence"/>
</dbReference>
<dbReference type="Pfam" id="PF03372">
    <property type="entry name" value="Exo_endo_phos"/>
    <property type="match status" value="1"/>
</dbReference>
<sequence>MFKSLVWNIRGINDPAKRRAVRDLVAENQVQICCLQETKMEVLDLAIVRDIGAGFLDEWVFMAARGASGGVLTCWNSALWKVVDSFVGEFALEVLLEDRVSGEQWSCVNIYGPHDDEGRVTMWEELSNSRARWCGKTEMKTVEESMASLHYAVDAQATLIGEMENVQRYWTWRRRWWTRRRV</sequence>
<organism evidence="7 8">
    <name type="scientific">Acorus calamus</name>
    <name type="common">Sweet flag</name>
    <dbReference type="NCBI Taxonomy" id="4465"/>
    <lineage>
        <taxon>Eukaryota</taxon>
        <taxon>Viridiplantae</taxon>
        <taxon>Streptophyta</taxon>
        <taxon>Embryophyta</taxon>
        <taxon>Tracheophyta</taxon>
        <taxon>Spermatophyta</taxon>
        <taxon>Magnoliopsida</taxon>
        <taxon>Liliopsida</taxon>
        <taxon>Acoraceae</taxon>
        <taxon>Acorus</taxon>
    </lineage>
</organism>
<evidence type="ECO:0000256" key="4">
    <source>
        <dbReference type="ARBA" id="ARBA00022842"/>
    </source>
</evidence>
<dbReference type="Gene3D" id="3.60.10.10">
    <property type="entry name" value="Endonuclease/exonuclease/phosphatase"/>
    <property type="match status" value="1"/>
</dbReference>
<accession>A0AAV9E6L3</accession>
<dbReference type="InterPro" id="IPR004808">
    <property type="entry name" value="AP_endonuc_1"/>
</dbReference>
<gene>
    <name evidence="7" type="ORF">QJS10_CPA09g01069</name>
</gene>
<evidence type="ECO:0000256" key="3">
    <source>
        <dbReference type="ARBA" id="ARBA00022801"/>
    </source>
</evidence>
<comment type="cofactor">
    <cofactor evidence="5">
        <name>Mg(2+)</name>
        <dbReference type="ChEBI" id="CHEBI:18420"/>
    </cofactor>
    <cofactor evidence="5">
        <name>Mn(2+)</name>
        <dbReference type="ChEBI" id="CHEBI:29035"/>
    </cofactor>
    <text evidence="5">Probably binds two magnesium or manganese ions per subunit.</text>
</comment>
<feature type="domain" description="Endonuclease/exonuclease/phosphatase" evidence="6">
    <location>
        <begin position="6"/>
        <end position="110"/>
    </location>
</feature>
<comment type="caution">
    <text evidence="7">The sequence shown here is derived from an EMBL/GenBank/DDBJ whole genome shotgun (WGS) entry which is preliminary data.</text>
</comment>
<dbReference type="InterPro" id="IPR036691">
    <property type="entry name" value="Endo/exonu/phosph_ase_sf"/>
</dbReference>
<dbReference type="EMBL" id="JAUJYO010000009">
    <property type="protein sequence ID" value="KAK1308944.1"/>
    <property type="molecule type" value="Genomic_DNA"/>
</dbReference>
<dbReference type="InterPro" id="IPR005135">
    <property type="entry name" value="Endo/exonuclease/phosphatase"/>
</dbReference>
<feature type="binding site" evidence="5">
    <location>
        <position position="8"/>
    </location>
    <ligand>
        <name>Mg(2+)</name>
        <dbReference type="ChEBI" id="CHEBI:18420"/>
        <label>1</label>
    </ligand>
</feature>
<evidence type="ECO:0000256" key="5">
    <source>
        <dbReference type="PIRSR" id="PIRSR604808-2"/>
    </source>
</evidence>
<dbReference type="SUPFAM" id="SSF56219">
    <property type="entry name" value="DNase I-like"/>
    <property type="match status" value="1"/>
</dbReference>
<evidence type="ECO:0000256" key="2">
    <source>
        <dbReference type="ARBA" id="ARBA00022723"/>
    </source>
</evidence>
<protein>
    <recommendedName>
        <fullName evidence="6">Endonuclease/exonuclease/phosphatase domain-containing protein</fullName>
    </recommendedName>
</protein>
<evidence type="ECO:0000259" key="6">
    <source>
        <dbReference type="Pfam" id="PF03372"/>
    </source>
</evidence>
<name>A0AAV9E6L3_ACOCL</name>